<dbReference type="AlphaFoldDB" id="A0A6M1LFK8"/>
<dbReference type="GO" id="GO:0020037">
    <property type="term" value="F:heme binding"/>
    <property type="evidence" value="ECO:0007669"/>
    <property type="project" value="InterPro"/>
</dbReference>
<feature type="chain" id="PRO_5027073058" description="Aldehyde dehydrogenase" evidence="2">
    <location>
        <begin position="21"/>
        <end position="115"/>
    </location>
</feature>
<dbReference type="EMBL" id="JAAIKB010000001">
    <property type="protein sequence ID" value="NGM19096.1"/>
    <property type="molecule type" value="Genomic_DNA"/>
</dbReference>
<dbReference type="Gene3D" id="1.10.760.10">
    <property type="entry name" value="Cytochrome c-like domain"/>
    <property type="match status" value="1"/>
</dbReference>
<evidence type="ECO:0000313" key="4">
    <source>
        <dbReference type="Proteomes" id="UP000475385"/>
    </source>
</evidence>
<feature type="region of interest" description="Disordered" evidence="1">
    <location>
        <begin position="19"/>
        <end position="41"/>
    </location>
</feature>
<evidence type="ECO:0000256" key="2">
    <source>
        <dbReference type="SAM" id="SignalP"/>
    </source>
</evidence>
<evidence type="ECO:0000313" key="3">
    <source>
        <dbReference type="EMBL" id="NGM19096.1"/>
    </source>
</evidence>
<proteinExistence type="predicted"/>
<evidence type="ECO:0000256" key="1">
    <source>
        <dbReference type="SAM" id="MobiDB-lite"/>
    </source>
</evidence>
<keyword evidence="2" id="KW-0732">Signal</keyword>
<evidence type="ECO:0008006" key="5">
    <source>
        <dbReference type="Google" id="ProtNLM"/>
    </source>
</evidence>
<name>A0A6M1LFK8_9PROT</name>
<organism evidence="3 4">
    <name type="scientific">Falsiroseomonas algicola</name>
    <dbReference type="NCBI Taxonomy" id="2716930"/>
    <lineage>
        <taxon>Bacteria</taxon>
        <taxon>Pseudomonadati</taxon>
        <taxon>Pseudomonadota</taxon>
        <taxon>Alphaproteobacteria</taxon>
        <taxon>Acetobacterales</taxon>
        <taxon>Roseomonadaceae</taxon>
        <taxon>Falsiroseomonas</taxon>
    </lineage>
</organism>
<dbReference type="InterPro" id="IPR036909">
    <property type="entry name" value="Cyt_c-like_dom_sf"/>
</dbReference>
<dbReference type="RefSeq" id="WP_164692939.1">
    <property type="nucleotide sequence ID" value="NZ_JAAIKB010000001.1"/>
</dbReference>
<dbReference type="Proteomes" id="UP000475385">
    <property type="component" value="Unassembled WGS sequence"/>
</dbReference>
<dbReference type="SUPFAM" id="SSF46626">
    <property type="entry name" value="Cytochrome c"/>
    <property type="match status" value="1"/>
</dbReference>
<keyword evidence="4" id="KW-1185">Reference proteome</keyword>
<reference evidence="3 4" key="1">
    <citation type="submission" date="2020-03" db="EMBL/GenBank/DDBJ databases">
        <title>Roseomonas stagni sp. nov., isolated from pond water in Japan.</title>
        <authorList>
            <person name="Furuhata K."/>
            <person name="Miyamoto H."/>
            <person name="Goto K."/>
        </authorList>
    </citation>
    <scope>NUCLEOTIDE SEQUENCE [LARGE SCALE GENOMIC DNA]</scope>
    <source>
        <strain evidence="3 4">PeD5</strain>
    </source>
</reference>
<gene>
    <name evidence="3" type="ORF">G3576_03655</name>
</gene>
<dbReference type="GO" id="GO:0009055">
    <property type="term" value="F:electron transfer activity"/>
    <property type="evidence" value="ECO:0007669"/>
    <property type="project" value="InterPro"/>
</dbReference>
<sequence>MKGRLACLLACALLATPAGAQPVSATERAPEEETILPEGEGRSETFGYCTVCHDTALIRRSRFTRRQWDGLMDWMTERHGMNPLEGEFRVLIVDYLAQHFGPAQAPQRGRNPFLN</sequence>
<comment type="caution">
    <text evidence="3">The sequence shown here is derived from an EMBL/GenBank/DDBJ whole genome shotgun (WGS) entry which is preliminary data.</text>
</comment>
<protein>
    <recommendedName>
        <fullName evidence="5">Aldehyde dehydrogenase</fullName>
    </recommendedName>
</protein>
<accession>A0A6M1LFK8</accession>
<feature type="signal peptide" evidence="2">
    <location>
        <begin position="1"/>
        <end position="20"/>
    </location>
</feature>